<sequence>MKLINFIQDGKLNSLREKMGADLVQWDGSSNWNSFDPFGFRAALREKGEVDIPFTEINISKDGTLELYGQKILVYIRDQRYSYDLEYKFHIANCATLVDAQRNQKYDKYVASINVNGKFKVNLIHGNSWVEKDKEVKLNVCKNCLTALNYKGYRQNYETKQTIYNTFSIDEFFQLYKKQTVKKPKHTNITAPVNNYTKDFDSIANELKRKKNHTCEGCYKDLSQDKKFLHVHHIDGIKSNNTDNNLKVVCINCHANEPGHGHMKLLPDFREFQEKYGNRLF</sequence>
<protein>
    <recommendedName>
        <fullName evidence="1">HNH nuclease domain-containing protein</fullName>
    </recommendedName>
</protein>
<dbReference type="RefSeq" id="WP_092735236.1">
    <property type="nucleotide sequence ID" value="NZ_FMXE01000068.1"/>
</dbReference>
<accession>A0A1G5ZRP7</accession>
<dbReference type="STRING" id="279824.SAMN03080617_04375"/>
<feature type="domain" description="HNH nuclease" evidence="1">
    <location>
        <begin position="202"/>
        <end position="255"/>
    </location>
</feature>
<dbReference type="InterPro" id="IPR003615">
    <property type="entry name" value="HNH_nuc"/>
</dbReference>
<dbReference type="CDD" id="cd00085">
    <property type="entry name" value="HNHc"/>
    <property type="match status" value="1"/>
</dbReference>
<dbReference type="Proteomes" id="UP000198756">
    <property type="component" value="Unassembled WGS sequence"/>
</dbReference>
<gene>
    <name evidence="2" type="ORF">SAMN03080617_04375</name>
</gene>
<dbReference type="AlphaFoldDB" id="A0A1G5ZRP7"/>
<keyword evidence="3" id="KW-1185">Reference proteome</keyword>
<reference evidence="3" key="1">
    <citation type="submission" date="2016-10" db="EMBL/GenBank/DDBJ databases">
        <authorList>
            <person name="Varghese N."/>
            <person name="Submissions S."/>
        </authorList>
    </citation>
    <scope>NUCLEOTIDE SEQUENCE [LARGE SCALE GENOMIC DNA]</scope>
    <source>
        <strain evidence="3">DSM 22703</strain>
    </source>
</reference>
<dbReference type="EMBL" id="FMXE01000068">
    <property type="protein sequence ID" value="SDA97469.1"/>
    <property type="molecule type" value="Genomic_DNA"/>
</dbReference>
<dbReference type="SMART" id="SM00507">
    <property type="entry name" value="HNHc"/>
    <property type="match status" value="1"/>
</dbReference>
<evidence type="ECO:0000313" key="2">
    <source>
        <dbReference type="EMBL" id="SDA97469.1"/>
    </source>
</evidence>
<dbReference type="OrthoDB" id="1072451at2"/>
<evidence type="ECO:0000259" key="1">
    <source>
        <dbReference type="SMART" id="SM00507"/>
    </source>
</evidence>
<proteinExistence type="predicted"/>
<evidence type="ECO:0000313" key="3">
    <source>
        <dbReference type="Proteomes" id="UP000198756"/>
    </source>
</evidence>
<name>A0A1G5ZRP7_9BACT</name>
<organism evidence="2 3">
    <name type="scientific">Algoriphagus alkaliphilus</name>
    <dbReference type="NCBI Taxonomy" id="279824"/>
    <lineage>
        <taxon>Bacteria</taxon>
        <taxon>Pseudomonadati</taxon>
        <taxon>Bacteroidota</taxon>
        <taxon>Cytophagia</taxon>
        <taxon>Cytophagales</taxon>
        <taxon>Cyclobacteriaceae</taxon>
        <taxon>Algoriphagus</taxon>
    </lineage>
</organism>